<protein>
    <recommendedName>
        <fullName evidence="6">RING-type domain-containing protein</fullName>
    </recommendedName>
</protein>
<dbReference type="InParanoid" id="A0A401GFH8"/>
<keyword evidence="3" id="KW-0862">Zinc</keyword>
<feature type="region of interest" description="Disordered" evidence="5">
    <location>
        <begin position="547"/>
        <end position="566"/>
    </location>
</feature>
<dbReference type="InterPro" id="IPR001680">
    <property type="entry name" value="WD40_rpt"/>
</dbReference>
<dbReference type="PRINTS" id="PR00320">
    <property type="entry name" value="GPROTEINBRPT"/>
</dbReference>
<feature type="domain" description="RING-type" evidence="6">
    <location>
        <begin position="78"/>
        <end position="135"/>
    </location>
</feature>
<dbReference type="CDD" id="cd00200">
    <property type="entry name" value="WD40"/>
    <property type="match status" value="1"/>
</dbReference>
<dbReference type="InterPro" id="IPR001841">
    <property type="entry name" value="Znf_RING"/>
</dbReference>
<accession>A0A401GFH8</accession>
<feature type="repeat" description="WD" evidence="4">
    <location>
        <begin position="336"/>
        <end position="371"/>
    </location>
</feature>
<dbReference type="SMART" id="SM00184">
    <property type="entry name" value="RING"/>
    <property type="match status" value="1"/>
</dbReference>
<evidence type="ECO:0000256" key="4">
    <source>
        <dbReference type="PROSITE-ProRule" id="PRU00221"/>
    </source>
</evidence>
<evidence type="ECO:0000256" key="3">
    <source>
        <dbReference type="PROSITE-ProRule" id="PRU00175"/>
    </source>
</evidence>
<feature type="compositionally biased region" description="Low complexity" evidence="5">
    <location>
        <begin position="520"/>
        <end position="534"/>
    </location>
</feature>
<feature type="repeat" description="WD" evidence="4">
    <location>
        <begin position="254"/>
        <end position="295"/>
    </location>
</feature>
<dbReference type="SUPFAM" id="SSF57850">
    <property type="entry name" value="RING/U-box"/>
    <property type="match status" value="1"/>
</dbReference>
<dbReference type="SUPFAM" id="SSF50978">
    <property type="entry name" value="WD40 repeat-like"/>
    <property type="match status" value="1"/>
</dbReference>
<reference evidence="7 8" key="1">
    <citation type="journal article" date="2018" name="Sci. Rep.">
        <title>Genome sequence of the cauliflower mushroom Sparassis crispa (Hanabiratake) and its association with beneficial usage.</title>
        <authorList>
            <person name="Kiyama R."/>
            <person name="Furutani Y."/>
            <person name="Kawaguchi K."/>
            <person name="Nakanishi T."/>
        </authorList>
    </citation>
    <scope>NUCLEOTIDE SEQUENCE [LARGE SCALE GENOMIC DNA]</scope>
</reference>
<dbReference type="PROSITE" id="PS50089">
    <property type="entry name" value="ZF_RING_2"/>
    <property type="match status" value="1"/>
</dbReference>
<dbReference type="SMART" id="SM00320">
    <property type="entry name" value="WD40"/>
    <property type="match status" value="6"/>
</dbReference>
<dbReference type="AlphaFoldDB" id="A0A401GFH8"/>
<feature type="region of interest" description="Disordered" evidence="5">
    <location>
        <begin position="505"/>
        <end position="538"/>
    </location>
</feature>
<evidence type="ECO:0000256" key="5">
    <source>
        <dbReference type="SAM" id="MobiDB-lite"/>
    </source>
</evidence>
<keyword evidence="3" id="KW-0863">Zinc-finger</keyword>
<evidence type="ECO:0000313" key="7">
    <source>
        <dbReference type="EMBL" id="GBE80938.1"/>
    </source>
</evidence>
<keyword evidence="2" id="KW-0677">Repeat</keyword>
<dbReference type="PROSITE" id="PS00678">
    <property type="entry name" value="WD_REPEATS_1"/>
    <property type="match status" value="2"/>
</dbReference>
<name>A0A401GFH8_9APHY</name>
<keyword evidence="3" id="KW-0479">Metal-binding</keyword>
<keyword evidence="1 4" id="KW-0853">WD repeat</keyword>
<dbReference type="InterPro" id="IPR015943">
    <property type="entry name" value="WD40/YVTN_repeat-like_dom_sf"/>
</dbReference>
<dbReference type="PROSITE" id="PS50294">
    <property type="entry name" value="WD_REPEATS_REGION"/>
    <property type="match status" value="4"/>
</dbReference>
<dbReference type="OrthoDB" id="17410at2759"/>
<dbReference type="InterPro" id="IPR013083">
    <property type="entry name" value="Znf_RING/FYVE/PHD"/>
</dbReference>
<keyword evidence="8" id="KW-1185">Reference proteome</keyword>
<evidence type="ECO:0000259" key="6">
    <source>
        <dbReference type="PROSITE" id="PS50089"/>
    </source>
</evidence>
<dbReference type="GO" id="GO:0008270">
    <property type="term" value="F:zinc ion binding"/>
    <property type="evidence" value="ECO:0007669"/>
    <property type="project" value="UniProtKB-KW"/>
</dbReference>
<dbReference type="PANTHER" id="PTHR19848:SF8">
    <property type="entry name" value="F-BOX AND WD REPEAT DOMAIN CONTAINING 7"/>
    <property type="match status" value="1"/>
</dbReference>
<feature type="compositionally biased region" description="Polar residues" evidence="5">
    <location>
        <begin position="552"/>
        <end position="566"/>
    </location>
</feature>
<dbReference type="Gene3D" id="2.130.10.10">
    <property type="entry name" value="YVTN repeat-like/Quinoprotein amine dehydrogenase"/>
    <property type="match status" value="3"/>
</dbReference>
<dbReference type="Gene3D" id="3.30.40.10">
    <property type="entry name" value="Zinc/RING finger domain, C3HC4 (zinc finger)"/>
    <property type="match status" value="1"/>
</dbReference>
<comment type="caution">
    <text evidence="7">The sequence shown here is derived from an EMBL/GenBank/DDBJ whole genome shotgun (WGS) entry which is preliminary data.</text>
</comment>
<feature type="repeat" description="WD" evidence="4">
    <location>
        <begin position="218"/>
        <end position="246"/>
    </location>
</feature>
<dbReference type="PANTHER" id="PTHR19848">
    <property type="entry name" value="WD40 REPEAT PROTEIN"/>
    <property type="match status" value="1"/>
</dbReference>
<organism evidence="7 8">
    <name type="scientific">Sparassis crispa</name>
    <dbReference type="NCBI Taxonomy" id="139825"/>
    <lineage>
        <taxon>Eukaryota</taxon>
        <taxon>Fungi</taxon>
        <taxon>Dikarya</taxon>
        <taxon>Basidiomycota</taxon>
        <taxon>Agaricomycotina</taxon>
        <taxon>Agaricomycetes</taxon>
        <taxon>Polyporales</taxon>
        <taxon>Sparassidaceae</taxon>
        <taxon>Sparassis</taxon>
    </lineage>
</organism>
<dbReference type="EMBL" id="BFAD01000003">
    <property type="protein sequence ID" value="GBE80938.1"/>
    <property type="molecule type" value="Genomic_DNA"/>
</dbReference>
<dbReference type="Pfam" id="PF00400">
    <property type="entry name" value="WD40"/>
    <property type="match status" value="5"/>
</dbReference>
<dbReference type="Pfam" id="PF13639">
    <property type="entry name" value="zf-RING_2"/>
    <property type="match status" value="1"/>
</dbReference>
<dbReference type="PROSITE" id="PS50082">
    <property type="entry name" value="WD_REPEATS_2"/>
    <property type="match status" value="4"/>
</dbReference>
<dbReference type="InterPro" id="IPR036322">
    <property type="entry name" value="WD40_repeat_dom_sf"/>
</dbReference>
<evidence type="ECO:0000313" key="8">
    <source>
        <dbReference type="Proteomes" id="UP000287166"/>
    </source>
</evidence>
<evidence type="ECO:0000256" key="2">
    <source>
        <dbReference type="ARBA" id="ARBA00022737"/>
    </source>
</evidence>
<gene>
    <name evidence="7" type="ORF">SCP_0306600</name>
</gene>
<dbReference type="STRING" id="139825.A0A401GFH8"/>
<feature type="repeat" description="WD" evidence="4">
    <location>
        <begin position="410"/>
        <end position="445"/>
    </location>
</feature>
<proteinExistence type="predicted"/>
<dbReference type="GeneID" id="38777855"/>
<sequence length="621" mass="68651">MSDNTAEEVELQMEEDDVTNDDVLRNSERFLRCRMTDVLPVVRYVPAMDAASTCAPEPEDWEDSEFADFPLEDHNSRCYICWEDYQPPRRKSLGTADTSPNPGPELLKQFACGHVFHQRCATHWMRENDRCLLCRRNLCPPEGSQMEEGWSAMYNLSRDREGTVRRTVQLQLLYTFDWERTYYAHFSADSKLIAVGSGRQFLRILEIATLSVIRTLGEDPVSAFAFGPDGKTLATGHTDGRISLWNGDAIKHTVVGHIQTVWGLEVTTDGRLLMSASDDNTVWIWDMTNGTAIRNIKIHELGFASIALDGRFVAVGQQGGRIRIWSLETGTVTKRFKAHGNRVTDAVFTPGSDKMLTGSADMTVKMWNTSTILADTAVQGGVNENTQELEHSGGSASQTSFNVTRDSGTFVGHQSPVWALGISCDGRWVVSGDNSGKVHIWDAKTTVVQCILQGHDSAQLIAVRMSPNNELIVTCDDNGRVRIWRFTKLESQYRETSQELVASLHPAPSVSDHITSSTRPVGSSSAQPSVSPDSQHSRLTHEISVNPEQIDHSSPSTTDPTLHSSSLVSQLAVDVGSPATTEGTVSNSPLESIGSKISTKLRRLLGRASMHRRTSQRRGEC</sequence>
<evidence type="ECO:0000256" key="1">
    <source>
        <dbReference type="ARBA" id="ARBA00022574"/>
    </source>
</evidence>
<dbReference type="InterPro" id="IPR020472">
    <property type="entry name" value="WD40_PAC1"/>
</dbReference>
<dbReference type="Proteomes" id="UP000287166">
    <property type="component" value="Unassembled WGS sequence"/>
</dbReference>
<dbReference type="InterPro" id="IPR019775">
    <property type="entry name" value="WD40_repeat_CS"/>
</dbReference>
<dbReference type="RefSeq" id="XP_027611851.1">
    <property type="nucleotide sequence ID" value="XM_027756050.1"/>
</dbReference>